<dbReference type="Gene3D" id="2.30.30.40">
    <property type="entry name" value="SH3 Domains"/>
    <property type="match status" value="1"/>
</dbReference>
<dbReference type="EMBL" id="CP003273">
    <property type="protein sequence ID" value="AGL01707.1"/>
    <property type="molecule type" value="Genomic_DNA"/>
</dbReference>
<dbReference type="Proteomes" id="UP000013520">
    <property type="component" value="Chromosome"/>
</dbReference>
<accession>R4KJA8</accession>
<organism evidence="2 3">
    <name type="scientific">Desulfoscipio gibsoniae DSM 7213</name>
    <dbReference type="NCBI Taxonomy" id="767817"/>
    <lineage>
        <taxon>Bacteria</taxon>
        <taxon>Bacillati</taxon>
        <taxon>Bacillota</taxon>
        <taxon>Clostridia</taxon>
        <taxon>Eubacteriales</taxon>
        <taxon>Desulfallaceae</taxon>
        <taxon>Desulfoscipio</taxon>
    </lineage>
</organism>
<keyword evidence="3" id="KW-1185">Reference proteome</keyword>
<dbReference type="RefSeq" id="WP_006522146.1">
    <property type="nucleotide sequence ID" value="NC_021184.1"/>
</dbReference>
<dbReference type="STRING" id="767817.Desgi_2285"/>
<dbReference type="SMART" id="SM00260">
    <property type="entry name" value="CheW"/>
    <property type="match status" value="1"/>
</dbReference>
<dbReference type="InterPro" id="IPR036061">
    <property type="entry name" value="CheW-like_dom_sf"/>
</dbReference>
<dbReference type="PANTHER" id="PTHR22617:SF23">
    <property type="entry name" value="CHEMOTAXIS PROTEIN CHEW"/>
    <property type="match status" value="1"/>
</dbReference>
<protein>
    <submittedName>
        <fullName evidence="2">Chemotaxis signal transduction protein</fullName>
    </submittedName>
</protein>
<dbReference type="AlphaFoldDB" id="R4KJA8"/>
<evidence type="ECO:0000313" key="2">
    <source>
        <dbReference type="EMBL" id="AGL01707.1"/>
    </source>
</evidence>
<dbReference type="GO" id="GO:0006935">
    <property type="term" value="P:chemotaxis"/>
    <property type="evidence" value="ECO:0007669"/>
    <property type="project" value="InterPro"/>
</dbReference>
<evidence type="ECO:0000313" key="3">
    <source>
        <dbReference type="Proteomes" id="UP000013520"/>
    </source>
</evidence>
<dbReference type="HOGENOM" id="CLU_048995_3_1_9"/>
<sequence>MSAEITDLQIVVFSLIDQYFGVDISLVSEIIRLEKITPTPNAPAYVEGIINIRGQIAPAVNLHVLFNTQADERTENNRVIVVETEENKFGLIVDSVSEVRKISPDMIKPVPPSISVDEHYLKGIILDDKNLIVLVDLHQLLPNQDMQHLKQMEQLSET</sequence>
<dbReference type="GO" id="GO:0007165">
    <property type="term" value="P:signal transduction"/>
    <property type="evidence" value="ECO:0007669"/>
    <property type="project" value="InterPro"/>
</dbReference>
<proteinExistence type="predicted"/>
<dbReference type="SUPFAM" id="SSF50341">
    <property type="entry name" value="CheW-like"/>
    <property type="match status" value="1"/>
</dbReference>
<gene>
    <name evidence="2" type="ORF">Desgi_2285</name>
</gene>
<feature type="domain" description="CheW-like" evidence="1">
    <location>
        <begin position="7"/>
        <end position="146"/>
    </location>
</feature>
<dbReference type="PROSITE" id="PS50851">
    <property type="entry name" value="CHEW"/>
    <property type="match status" value="1"/>
</dbReference>
<dbReference type="InterPro" id="IPR002545">
    <property type="entry name" value="CheW-lke_dom"/>
</dbReference>
<dbReference type="InterPro" id="IPR039315">
    <property type="entry name" value="CheW"/>
</dbReference>
<dbReference type="Gene3D" id="2.40.50.180">
    <property type="entry name" value="CheA-289, Domain 4"/>
    <property type="match status" value="1"/>
</dbReference>
<dbReference type="KEGG" id="dgi:Desgi_2285"/>
<dbReference type="OrthoDB" id="9794382at2"/>
<evidence type="ECO:0000259" key="1">
    <source>
        <dbReference type="PROSITE" id="PS50851"/>
    </source>
</evidence>
<name>R4KJA8_9FIRM</name>
<dbReference type="PANTHER" id="PTHR22617">
    <property type="entry name" value="CHEMOTAXIS SENSOR HISTIDINE KINASE-RELATED"/>
    <property type="match status" value="1"/>
</dbReference>
<reference evidence="2 3" key="1">
    <citation type="submission" date="2012-01" db="EMBL/GenBank/DDBJ databases">
        <title>Complete sequence of Desulfotomaculum gibsoniae DSM 7213.</title>
        <authorList>
            <consortium name="US DOE Joint Genome Institute"/>
            <person name="Lucas S."/>
            <person name="Han J."/>
            <person name="Lapidus A."/>
            <person name="Cheng J.-F."/>
            <person name="Goodwin L."/>
            <person name="Pitluck S."/>
            <person name="Peters L."/>
            <person name="Ovchinnikova G."/>
            <person name="Teshima H."/>
            <person name="Detter J.C."/>
            <person name="Han C."/>
            <person name="Tapia R."/>
            <person name="Land M."/>
            <person name="Hauser L."/>
            <person name="Kyrpides N."/>
            <person name="Ivanova N."/>
            <person name="Pagani I."/>
            <person name="Parshina S."/>
            <person name="Plugge C."/>
            <person name="Muyzer G."/>
            <person name="Kuever J."/>
            <person name="Ivanova A."/>
            <person name="Nazina T."/>
            <person name="Klenk H.-P."/>
            <person name="Brambilla E."/>
            <person name="Spring S."/>
            <person name="Stams A.F."/>
            <person name="Woyke T."/>
        </authorList>
    </citation>
    <scope>NUCLEOTIDE SEQUENCE [LARGE SCALE GENOMIC DNA]</scope>
    <source>
        <strain evidence="2 3">DSM 7213</strain>
    </source>
</reference>
<dbReference type="eggNOG" id="COG0835">
    <property type="taxonomic scope" value="Bacteria"/>
</dbReference>
<dbReference type="GO" id="GO:0005829">
    <property type="term" value="C:cytosol"/>
    <property type="evidence" value="ECO:0007669"/>
    <property type="project" value="TreeGrafter"/>
</dbReference>
<dbReference type="Pfam" id="PF01584">
    <property type="entry name" value="CheW"/>
    <property type="match status" value="1"/>
</dbReference>